<accession>A0A6A1WMQ4</accession>
<evidence type="ECO:0000313" key="2">
    <source>
        <dbReference type="Proteomes" id="UP000516437"/>
    </source>
</evidence>
<organism evidence="1 2">
    <name type="scientific">Morella rubra</name>
    <name type="common">Chinese bayberry</name>
    <dbReference type="NCBI Taxonomy" id="262757"/>
    <lineage>
        <taxon>Eukaryota</taxon>
        <taxon>Viridiplantae</taxon>
        <taxon>Streptophyta</taxon>
        <taxon>Embryophyta</taxon>
        <taxon>Tracheophyta</taxon>
        <taxon>Spermatophyta</taxon>
        <taxon>Magnoliopsida</taxon>
        <taxon>eudicotyledons</taxon>
        <taxon>Gunneridae</taxon>
        <taxon>Pentapetalae</taxon>
        <taxon>rosids</taxon>
        <taxon>fabids</taxon>
        <taxon>Fagales</taxon>
        <taxon>Myricaceae</taxon>
        <taxon>Morella</taxon>
    </lineage>
</organism>
<dbReference type="AlphaFoldDB" id="A0A6A1WMQ4"/>
<comment type="caution">
    <text evidence="1">The sequence shown here is derived from an EMBL/GenBank/DDBJ whole genome shotgun (WGS) entry which is preliminary data.</text>
</comment>
<reference evidence="1 2" key="1">
    <citation type="journal article" date="2019" name="Plant Biotechnol. J.">
        <title>The red bayberry genome and genetic basis of sex determination.</title>
        <authorList>
            <person name="Jia H.M."/>
            <person name="Jia H.J."/>
            <person name="Cai Q.L."/>
            <person name="Wang Y."/>
            <person name="Zhao H.B."/>
            <person name="Yang W.F."/>
            <person name="Wang G.Y."/>
            <person name="Li Y.H."/>
            <person name="Zhan D.L."/>
            <person name="Shen Y.T."/>
            <person name="Niu Q.F."/>
            <person name="Chang L."/>
            <person name="Qiu J."/>
            <person name="Zhao L."/>
            <person name="Xie H.B."/>
            <person name="Fu W.Y."/>
            <person name="Jin J."/>
            <person name="Li X.W."/>
            <person name="Jiao Y."/>
            <person name="Zhou C.C."/>
            <person name="Tu T."/>
            <person name="Chai C.Y."/>
            <person name="Gao J.L."/>
            <person name="Fan L.J."/>
            <person name="van de Weg E."/>
            <person name="Wang J.Y."/>
            <person name="Gao Z.S."/>
        </authorList>
    </citation>
    <scope>NUCLEOTIDE SEQUENCE [LARGE SCALE GENOMIC DNA]</scope>
    <source>
        <tissue evidence="1">Leaves</tissue>
    </source>
</reference>
<gene>
    <name evidence="1" type="ORF">CJ030_MR1G028493</name>
</gene>
<dbReference type="Proteomes" id="UP000516437">
    <property type="component" value="Chromosome 1"/>
</dbReference>
<protein>
    <submittedName>
        <fullName evidence="1">Uncharacterized protein</fullName>
    </submittedName>
</protein>
<proteinExistence type="predicted"/>
<evidence type="ECO:0000313" key="1">
    <source>
        <dbReference type="EMBL" id="KAB1226589.1"/>
    </source>
</evidence>
<dbReference type="EMBL" id="RXIC02000019">
    <property type="protein sequence ID" value="KAB1226589.1"/>
    <property type="molecule type" value="Genomic_DNA"/>
</dbReference>
<keyword evidence="2" id="KW-1185">Reference proteome</keyword>
<name>A0A6A1WMQ4_9ROSI</name>
<sequence>MGKKGRIGAIAWVQRKITVEERVEQSISAINRRLPQHVQRSPVGSTSLQRFLWEFTIYCGDEPHQENEQRNKGQPLRLWRPKECGRSFWKVVDCIWKEWDTLQNSWEVFQLFTNFSLSPYVKNTNIEYSCSQKSSLWEYPLFSLLVRKFDLFISERESDFFPLVEGYESGRLLIEDLSIPNWFLLRLYHQSLKDLEGFSRLIAAEGFQKSKG</sequence>